<sequence>MSEWAEASRPPEPLQETPLNNLRDLAGIRVEGGVLAPHRVFRSDDVSTVPADQASRLFDLGIRTVIDLRSRAESDHTGRGALGRHEVRYVSLPLVGGAADPEEFLRHLREGTATPTTVGEYYAATAAAEAETIARGLRVITASDGATLFHCQAGKDRTGIFAGVLLGVLGADPDDIAADYAASAEAVPRIMARVSASIGHLMGESDEYFRAAAAGLGPVSPLLGAEADAMHAMLDILDARHGGARALLRSAGFDDAEREALRVRVVAGPLL</sequence>
<comment type="caution">
    <text evidence="2">The sequence shown here is derived from an EMBL/GenBank/DDBJ whole genome shotgun (WGS) entry which is preliminary data.</text>
</comment>
<dbReference type="InterPro" id="IPR029021">
    <property type="entry name" value="Prot-tyrosine_phosphatase-like"/>
</dbReference>
<dbReference type="PANTHER" id="PTHR31126:SF1">
    <property type="entry name" value="TYROSINE SPECIFIC PROTEIN PHOSPHATASES DOMAIN-CONTAINING PROTEIN"/>
    <property type="match status" value="1"/>
</dbReference>
<dbReference type="PANTHER" id="PTHR31126">
    <property type="entry name" value="TYROSINE-PROTEIN PHOSPHATASE"/>
    <property type="match status" value="1"/>
</dbReference>
<name>A0A7X0KU18_9MICO</name>
<dbReference type="InterPro" id="IPR016130">
    <property type="entry name" value="Tyr_Pase_AS"/>
</dbReference>
<protein>
    <recommendedName>
        <fullName evidence="4">Tyrosine-protein phosphatase</fullName>
    </recommendedName>
</protein>
<accession>A0A7X0KU18</accession>
<organism evidence="2 3">
    <name type="scientific">Microbacterium thalassium</name>
    <dbReference type="NCBI Taxonomy" id="362649"/>
    <lineage>
        <taxon>Bacteria</taxon>
        <taxon>Bacillati</taxon>
        <taxon>Actinomycetota</taxon>
        <taxon>Actinomycetes</taxon>
        <taxon>Micrococcales</taxon>
        <taxon>Microbacteriaceae</taxon>
        <taxon>Microbacterium</taxon>
    </lineage>
</organism>
<dbReference type="Proteomes" id="UP000537775">
    <property type="component" value="Unassembled WGS sequence"/>
</dbReference>
<dbReference type="Pfam" id="PF13350">
    <property type="entry name" value="Y_phosphatase3"/>
    <property type="match status" value="1"/>
</dbReference>
<dbReference type="GO" id="GO:0004721">
    <property type="term" value="F:phosphoprotein phosphatase activity"/>
    <property type="evidence" value="ECO:0007669"/>
    <property type="project" value="InterPro"/>
</dbReference>
<dbReference type="EMBL" id="JACHML010000001">
    <property type="protein sequence ID" value="MBB6390633.1"/>
    <property type="molecule type" value="Genomic_DNA"/>
</dbReference>
<reference evidence="2 3" key="1">
    <citation type="submission" date="2020-08" db="EMBL/GenBank/DDBJ databases">
        <title>Sequencing the genomes of 1000 actinobacteria strains.</title>
        <authorList>
            <person name="Klenk H.-P."/>
        </authorList>
    </citation>
    <scope>NUCLEOTIDE SEQUENCE [LARGE SCALE GENOMIC DNA]</scope>
    <source>
        <strain evidence="2 3">DSM 12511</strain>
    </source>
</reference>
<evidence type="ECO:0000313" key="3">
    <source>
        <dbReference type="Proteomes" id="UP000537775"/>
    </source>
</evidence>
<dbReference type="RefSeq" id="WP_184749860.1">
    <property type="nucleotide sequence ID" value="NZ_BAAAJR010000003.1"/>
</dbReference>
<dbReference type="AlphaFoldDB" id="A0A7X0KU18"/>
<dbReference type="Gene3D" id="3.90.190.10">
    <property type="entry name" value="Protein tyrosine phosphatase superfamily"/>
    <property type="match status" value="1"/>
</dbReference>
<dbReference type="SUPFAM" id="SSF52799">
    <property type="entry name" value="(Phosphotyrosine protein) phosphatases II"/>
    <property type="match status" value="1"/>
</dbReference>
<comment type="similarity">
    <text evidence="1">Belongs to the protein-tyrosine phosphatase family.</text>
</comment>
<dbReference type="PROSITE" id="PS00383">
    <property type="entry name" value="TYR_PHOSPHATASE_1"/>
    <property type="match status" value="1"/>
</dbReference>
<evidence type="ECO:0008006" key="4">
    <source>
        <dbReference type="Google" id="ProtNLM"/>
    </source>
</evidence>
<dbReference type="InterPro" id="IPR026893">
    <property type="entry name" value="Tyr/Ser_Pase_IphP-type"/>
</dbReference>
<evidence type="ECO:0000256" key="1">
    <source>
        <dbReference type="ARBA" id="ARBA00009580"/>
    </source>
</evidence>
<keyword evidence="3" id="KW-1185">Reference proteome</keyword>
<gene>
    <name evidence="2" type="ORF">HD594_000946</name>
</gene>
<evidence type="ECO:0000313" key="2">
    <source>
        <dbReference type="EMBL" id="MBB6390633.1"/>
    </source>
</evidence>
<proteinExistence type="inferred from homology"/>